<gene>
    <name evidence="6" type="ORF">WKW82_00205</name>
</gene>
<name>A0ABU8WC17_9BURK</name>
<dbReference type="PANTHER" id="PTHR30419:SF8">
    <property type="entry name" value="NITROGEN ASSIMILATION TRANSCRIPTIONAL ACTIVATOR-RELATED"/>
    <property type="match status" value="1"/>
</dbReference>
<dbReference type="Pfam" id="PF00126">
    <property type="entry name" value="HTH_1"/>
    <property type="match status" value="1"/>
</dbReference>
<dbReference type="SUPFAM" id="SSF46785">
    <property type="entry name" value="Winged helix' DNA-binding domain"/>
    <property type="match status" value="1"/>
</dbReference>
<dbReference type="Pfam" id="PF03466">
    <property type="entry name" value="LysR_substrate"/>
    <property type="match status" value="1"/>
</dbReference>
<organism evidence="6 7">
    <name type="scientific">Variovorax rhizosphaerae</name>
    <dbReference type="NCBI Taxonomy" id="1836200"/>
    <lineage>
        <taxon>Bacteria</taxon>
        <taxon>Pseudomonadati</taxon>
        <taxon>Pseudomonadota</taxon>
        <taxon>Betaproteobacteria</taxon>
        <taxon>Burkholderiales</taxon>
        <taxon>Comamonadaceae</taxon>
        <taxon>Variovorax</taxon>
    </lineage>
</organism>
<sequence length="303" mass="32316">MDLLSSLKALCAVAEHGSLTRGSVALGVTQSILSRQIAALEAHVGAKLLHRTGRGVAPTELGLRILPQAAQLLRGIDALVAEMRGERADPAGLVELATVPSVRPLAVQVFKALQAKHPRIKLRTREAYSGQVEDWLANGKVDIGMFNRYSPAPLKNADALLRAPLVVLGLRNSVKTAPTTAFRKLHGMPLAIANKPNALLTLLEGAAKRCKITLDFAFESTSDTIIRSAVGSGGLFTIVPLHVALRDYGEERFAWSQIVEPTLVQYTWLATTSAHPVDAAARVVQRLLVELASGAAQEGAQAP</sequence>
<reference evidence="6 7" key="1">
    <citation type="submission" date="2024-03" db="EMBL/GenBank/DDBJ databases">
        <title>Novel species of the genus Variovorax.</title>
        <authorList>
            <person name="Liu Q."/>
            <person name="Xin Y.-H."/>
        </authorList>
    </citation>
    <scope>NUCLEOTIDE SEQUENCE [LARGE SCALE GENOMIC DNA]</scope>
    <source>
        <strain evidence="6 7">KACC 18900</strain>
    </source>
</reference>
<keyword evidence="2" id="KW-0805">Transcription regulation</keyword>
<dbReference type="InterPro" id="IPR000847">
    <property type="entry name" value="LysR_HTH_N"/>
</dbReference>
<keyword evidence="4" id="KW-0804">Transcription</keyword>
<dbReference type="PROSITE" id="PS50931">
    <property type="entry name" value="HTH_LYSR"/>
    <property type="match status" value="1"/>
</dbReference>
<keyword evidence="7" id="KW-1185">Reference proteome</keyword>
<evidence type="ECO:0000313" key="6">
    <source>
        <dbReference type="EMBL" id="MEJ8845050.1"/>
    </source>
</evidence>
<evidence type="ECO:0000313" key="7">
    <source>
        <dbReference type="Proteomes" id="UP001385892"/>
    </source>
</evidence>
<dbReference type="Proteomes" id="UP001385892">
    <property type="component" value="Unassembled WGS sequence"/>
</dbReference>
<evidence type="ECO:0000256" key="2">
    <source>
        <dbReference type="ARBA" id="ARBA00023015"/>
    </source>
</evidence>
<evidence type="ECO:0000259" key="5">
    <source>
        <dbReference type="PROSITE" id="PS50931"/>
    </source>
</evidence>
<proteinExistence type="inferred from homology"/>
<dbReference type="PANTHER" id="PTHR30419">
    <property type="entry name" value="HTH-TYPE TRANSCRIPTIONAL REGULATOR YBHD"/>
    <property type="match status" value="1"/>
</dbReference>
<evidence type="ECO:0000256" key="3">
    <source>
        <dbReference type="ARBA" id="ARBA00023125"/>
    </source>
</evidence>
<dbReference type="InterPro" id="IPR036390">
    <property type="entry name" value="WH_DNA-bd_sf"/>
</dbReference>
<comment type="caution">
    <text evidence="6">The sequence shown here is derived from an EMBL/GenBank/DDBJ whole genome shotgun (WGS) entry which is preliminary data.</text>
</comment>
<dbReference type="InterPro" id="IPR005119">
    <property type="entry name" value="LysR_subst-bd"/>
</dbReference>
<dbReference type="Gene3D" id="3.40.190.290">
    <property type="match status" value="1"/>
</dbReference>
<evidence type="ECO:0000256" key="4">
    <source>
        <dbReference type="ARBA" id="ARBA00023163"/>
    </source>
</evidence>
<dbReference type="EMBL" id="JBBKZT010000001">
    <property type="protein sequence ID" value="MEJ8845050.1"/>
    <property type="molecule type" value="Genomic_DNA"/>
</dbReference>
<dbReference type="InterPro" id="IPR050950">
    <property type="entry name" value="HTH-type_LysR_regulators"/>
</dbReference>
<protein>
    <submittedName>
        <fullName evidence="6">LysR family transcriptional regulator</fullName>
    </submittedName>
</protein>
<feature type="domain" description="HTH lysR-type" evidence="5">
    <location>
        <begin position="1"/>
        <end position="59"/>
    </location>
</feature>
<keyword evidence="3" id="KW-0238">DNA-binding</keyword>
<evidence type="ECO:0000256" key="1">
    <source>
        <dbReference type="ARBA" id="ARBA00009437"/>
    </source>
</evidence>
<dbReference type="InterPro" id="IPR036388">
    <property type="entry name" value="WH-like_DNA-bd_sf"/>
</dbReference>
<accession>A0ABU8WC17</accession>
<dbReference type="RefSeq" id="WP_340340238.1">
    <property type="nucleotide sequence ID" value="NZ_JBBKZT010000001.1"/>
</dbReference>
<dbReference type="SUPFAM" id="SSF53850">
    <property type="entry name" value="Periplasmic binding protein-like II"/>
    <property type="match status" value="1"/>
</dbReference>
<dbReference type="Gene3D" id="1.10.10.10">
    <property type="entry name" value="Winged helix-like DNA-binding domain superfamily/Winged helix DNA-binding domain"/>
    <property type="match status" value="1"/>
</dbReference>
<comment type="similarity">
    <text evidence="1">Belongs to the LysR transcriptional regulatory family.</text>
</comment>